<reference evidence="13 14" key="1">
    <citation type="submission" date="2018-10" db="EMBL/GenBank/DDBJ databases">
        <authorList>
            <person name="Li J."/>
        </authorList>
    </citation>
    <scope>NUCLEOTIDE SEQUENCE [LARGE SCALE GENOMIC DNA]</scope>
    <source>
        <strain evidence="13 14">ZD1-4</strain>
    </source>
</reference>
<name>A0A3L7J771_9MICO</name>
<feature type="transmembrane region" description="Helical" evidence="9">
    <location>
        <begin position="29"/>
        <end position="50"/>
    </location>
</feature>
<dbReference type="InterPro" id="IPR050482">
    <property type="entry name" value="Sensor_HK_TwoCompSys"/>
</dbReference>
<dbReference type="PANTHER" id="PTHR24421">
    <property type="entry name" value="NITRATE/NITRITE SENSOR PROTEIN NARX-RELATED"/>
    <property type="match status" value="1"/>
</dbReference>
<dbReference type="InterPro" id="IPR003594">
    <property type="entry name" value="HATPase_dom"/>
</dbReference>
<accession>A0A3L7J771</accession>
<dbReference type="Pfam" id="PF13796">
    <property type="entry name" value="Sensor"/>
    <property type="match status" value="1"/>
</dbReference>
<evidence type="ECO:0000259" key="11">
    <source>
        <dbReference type="Pfam" id="PF07730"/>
    </source>
</evidence>
<dbReference type="EMBL" id="RCWJ01000001">
    <property type="protein sequence ID" value="RLQ86523.1"/>
    <property type="molecule type" value="Genomic_DNA"/>
</dbReference>
<dbReference type="InterPro" id="IPR011712">
    <property type="entry name" value="Sig_transdc_His_kin_sub3_dim/P"/>
</dbReference>
<feature type="domain" description="Signal transduction histidine kinase subgroup 3 dimerisation and phosphoacceptor" evidence="11">
    <location>
        <begin position="257"/>
        <end position="320"/>
    </location>
</feature>
<feature type="transmembrane region" description="Helical" evidence="9">
    <location>
        <begin position="193"/>
        <end position="210"/>
    </location>
</feature>
<dbReference type="GO" id="GO:0005524">
    <property type="term" value="F:ATP binding"/>
    <property type="evidence" value="ECO:0007669"/>
    <property type="project" value="UniProtKB-KW"/>
</dbReference>
<comment type="caution">
    <text evidence="13">The sequence shown here is derived from an EMBL/GenBank/DDBJ whole genome shotgun (WGS) entry which is preliminary data.</text>
</comment>
<gene>
    <name evidence="13" type="ORF">D9V28_03480</name>
</gene>
<dbReference type="Proteomes" id="UP000282460">
    <property type="component" value="Unassembled WGS sequence"/>
</dbReference>
<dbReference type="PANTHER" id="PTHR24421:SF10">
    <property type="entry name" value="NITRATE_NITRITE SENSOR PROTEIN NARQ"/>
    <property type="match status" value="1"/>
</dbReference>
<dbReference type="SUPFAM" id="SSF55874">
    <property type="entry name" value="ATPase domain of HSP90 chaperone/DNA topoisomerase II/histidine kinase"/>
    <property type="match status" value="1"/>
</dbReference>
<dbReference type="EC" id="2.7.13.3" evidence="2"/>
<keyword evidence="7" id="KW-0067">ATP-binding</keyword>
<protein>
    <recommendedName>
        <fullName evidence="2">histidine kinase</fullName>
        <ecNumber evidence="2">2.7.13.3</ecNumber>
    </recommendedName>
</protein>
<evidence type="ECO:0000256" key="4">
    <source>
        <dbReference type="ARBA" id="ARBA00022679"/>
    </source>
</evidence>
<dbReference type="GO" id="GO:0000155">
    <property type="term" value="F:phosphorelay sensor kinase activity"/>
    <property type="evidence" value="ECO:0007669"/>
    <property type="project" value="InterPro"/>
</dbReference>
<evidence type="ECO:0000256" key="6">
    <source>
        <dbReference type="ARBA" id="ARBA00022777"/>
    </source>
</evidence>
<feature type="transmembrane region" description="Helical" evidence="9">
    <location>
        <begin position="56"/>
        <end position="73"/>
    </location>
</feature>
<evidence type="ECO:0000313" key="14">
    <source>
        <dbReference type="Proteomes" id="UP000282460"/>
    </source>
</evidence>
<keyword evidence="9" id="KW-0472">Membrane</keyword>
<evidence type="ECO:0000256" key="8">
    <source>
        <dbReference type="ARBA" id="ARBA00023012"/>
    </source>
</evidence>
<keyword evidence="5" id="KW-0547">Nucleotide-binding</keyword>
<proteinExistence type="predicted"/>
<dbReference type="GO" id="GO:0046983">
    <property type="term" value="F:protein dimerization activity"/>
    <property type="evidence" value="ECO:0007669"/>
    <property type="project" value="InterPro"/>
</dbReference>
<dbReference type="Gene3D" id="1.20.5.1930">
    <property type="match status" value="1"/>
</dbReference>
<evidence type="ECO:0000256" key="3">
    <source>
        <dbReference type="ARBA" id="ARBA00022553"/>
    </source>
</evidence>
<evidence type="ECO:0000259" key="12">
    <source>
        <dbReference type="Pfam" id="PF13796"/>
    </source>
</evidence>
<evidence type="ECO:0000256" key="5">
    <source>
        <dbReference type="ARBA" id="ARBA00022741"/>
    </source>
</evidence>
<feature type="domain" description="Histidine kinase/HSP90-like ATPase" evidence="10">
    <location>
        <begin position="361"/>
        <end position="449"/>
    </location>
</feature>
<feature type="transmembrane region" description="Helical" evidence="9">
    <location>
        <begin position="128"/>
        <end position="157"/>
    </location>
</feature>
<keyword evidence="9" id="KW-1133">Transmembrane helix</keyword>
<sequence>MTAGTGPETRDPRQANGYGALWRGVPRELGFLLLTLPIAVIGFSVVVTLFSAGAGLLVVVVGLFVLTAALYVARAFGTSELVRLEAAGRAPIPRPAWSRAGENAGFWRKTIGPLAQGHYWTYLLHTGLVGFVLSVFSWTVTITWLTSALGGLTYWVWAPFLPQDPDQIWLGEVVFNFFAPQAELPVAPAAADILLMLGIGVVFLATLPLVTRGLTLLHDTIARGLLSRWQSDDLRTEVAALAASRGAAVSAEDQSVRRLERDIHDGPQQRLVRLQMDLATAERRMASDPEAAKALIVEARGQAKASLEELRALSRGFAPPILEDRGLVSAIESFTALSSIPVTVTNSLEPGTRLPAEIERNAYFVVAELVTNASKHSSATAVRVDITAPTDATGNRRLDLLVVDNGVGGARFDAGHGLSGLRDRLNGLRGTMTVDSPAGFGTRVTASVPGIDR</sequence>
<keyword evidence="9" id="KW-0812">Transmembrane</keyword>
<dbReference type="OrthoDB" id="5242012at2"/>
<evidence type="ECO:0000256" key="2">
    <source>
        <dbReference type="ARBA" id="ARBA00012438"/>
    </source>
</evidence>
<dbReference type="Gene3D" id="3.30.565.10">
    <property type="entry name" value="Histidine kinase-like ATPase, C-terminal domain"/>
    <property type="match status" value="1"/>
</dbReference>
<evidence type="ECO:0000259" key="10">
    <source>
        <dbReference type="Pfam" id="PF02518"/>
    </source>
</evidence>
<evidence type="ECO:0000256" key="1">
    <source>
        <dbReference type="ARBA" id="ARBA00000085"/>
    </source>
</evidence>
<keyword evidence="8" id="KW-0902">Two-component regulatory system</keyword>
<dbReference type="CDD" id="cd16917">
    <property type="entry name" value="HATPase_UhpB-NarQ-NarX-like"/>
    <property type="match status" value="1"/>
</dbReference>
<keyword evidence="6 13" id="KW-0418">Kinase</keyword>
<feature type="domain" description="Putative sensor" evidence="12">
    <location>
        <begin position="31"/>
        <end position="226"/>
    </location>
</feature>
<organism evidence="13 14">
    <name type="scientific">Mycetocola zhadangensis</name>
    <dbReference type="NCBI Taxonomy" id="1164595"/>
    <lineage>
        <taxon>Bacteria</taxon>
        <taxon>Bacillati</taxon>
        <taxon>Actinomycetota</taxon>
        <taxon>Actinomycetes</taxon>
        <taxon>Micrococcales</taxon>
        <taxon>Microbacteriaceae</taxon>
        <taxon>Mycetocola</taxon>
    </lineage>
</organism>
<evidence type="ECO:0000313" key="13">
    <source>
        <dbReference type="EMBL" id="RLQ86523.1"/>
    </source>
</evidence>
<dbReference type="InterPro" id="IPR025828">
    <property type="entry name" value="Put_sensor_dom"/>
</dbReference>
<dbReference type="GO" id="GO:0016020">
    <property type="term" value="C:membrane"/>
    <property type="evidence" value="ECO:0007669"/>
    <property type="project" value="InterPro"/>
</dbReference>
<dbReference type="Pfam" id="PF07730">
    <property type="entry name" value="HisKA_3"/>
    <property type="match status" value="1"/>
</dbReference>
<evidence type="ECO:0000256" key="7">
    <source>
        <dbReference type="ARBA" id="ARBA00022840"/>
    </source>
</evidence>
<comment type="catalytic activity">
    <reaction evidence="1">
        <text>ATP + protein L-histidine = ADP + protein N-phospho-L-histidine.</text>
        <dbReference type="EC" id="2.7.13.3"/>
    </reaction>
</comment>
<keyword evidence="4" id="KW-0808">Transferase</keyword>
<dbReference type="InterPro" id="IPR036890">
    <property type="entry name" value="HATPase_C_sf"/>
</dbReference>
<keyword evidence="3" id="KW-0597">Phosphoprotein</keyword>
<dbReference type="AlphaFoldDB" id="A0A3L7J771"/>
<dbReference type="Pfam" id="PF02518">
    <property type="entry name" value="HATPase_c"/>
    <property type="match status" value="1"/>
</dbReference>
<keyword evidence="14" id="KW-1185">Reference proteome</keyword>
<evidence type="ECO:0000256" key="9">
    <source>
        <dbReference type="SAM" id="Phobius"/>
    </source>
</evidence>